<name>A0ABT4VJT3_9HYPH</name>
<dbReference type="EMBL" id="JAPJZH010000003">
    <property type="protein sequence ID" value="MDA4844964.1"/>
    <property type="molecule type" value="Genomic_DNA"/>
</dbReference>
<dbReference type="RefSeq" id="WP_271088515.1">
    <property type="nucleotide sequence ID" value="NZ_JAPJZH010000003.1"/>
</dbReference>
<accession>A0ABT4VJT3</accession>
<organism evidence="1 2">
    <name type="scientific">Hoeflea poritis</name>
    <dbReference type="NCBI Taxonomy" id="2993659"/>
    <lineage>
        <taxon>Bacteria</taxon>
        <taxon>Pseudomonadati</taxon>
        <taxon>Pseudomonadota</taxon>
        <taxon>Alphaproteobacteria</taxon>
        <taxon>Hyphomicrobiales</taxon>
        <taxon>Rhizobiaceae</taxon>
        <taxon>Hoeflea</taxon>
    </lineage>
</organism>
<sequence>MFLYHAFPRPPAERKLKKYDIDVAKSTLSSIVEFGLLCTPEYLEIYPDPNTEYAKKRVLLYTGEPEIKHMQSRVCFTLCSPSELYEPTVRGLTPAAAGPRYQPGALRSHSDLFGPFALAIDPISARRIGIVPTSYYSPNDIFGDSFSAEHGSIPGLNFQIISRLKEIREILIVLSYIESGIKKDNYKFPEYSELKEIDFALKYNEDILEHITLMSNEKKKELFGLFNLDREPGFNLVGFVNMMLNLFQQTDSSINEDILAFFHQREFRLIHHMRQGAIWYSLGNHPEFLNPLASEKSDEISSLKDAIVLGRKRPPRDEYFQHCWLLESVDGWHIRNYIDHVIAPRSEKEWVRSEFLKFDVEVNVFEAEQFGYLN</sequence>
<proteinExistence type="predicted"/>
<gene>
    <name evidence="1" type="ORF">OOZ53_06360</name>
</gene>
<evidence type="ECO:0000313" key="1">
    <source>
        <dbReference type="EMBL" id="MDA4844964.1"/>
    </source>
</evidence>
<keyword evidence="2" id="KW-1185">Reference proteome</keyword>
<reference evidence="1" key="1">
    <citation type="submission" date="2022-11" db="EMBL/GenBank/DDBJ databases">
        <title>Hoeflea poritis sp. nov., isolated from scleractinian coral Porites lutea.</title>
        <authorList>
            <person name="Zhang G."/>
            <person name="Wei Q."/>
            <person name="Cai L."/>
        </authorList>
    </citation>
    <scope>NUCLEOTIDE SEQUENCE</scope>
    <source>
        <strain evidence="1">E7-10</strain>
    </source>
</reference>
<protein>
    <submittedName>
        <fullName evidence="1">Uncharacterized protein</fullName>
    </submittedName>
</protein>
<evidence type="ECO:0000313" key="2">
    <source>
        <dbReference type="Proteomes" id="UP001148313"/>
    </source>
</evidence>
<dbReference type="Proteomes" id="UP001148313">
    <property type="component" value="Unassembled WGS sequence"/>
</dbReference>
<comment type="caution">
    <text evidence="1">The sequence shown here is derived from an EMBL/GenBank/DDBJ whole genome shotgun (WGS) entry which is preliminary data.</text>
</comment>